<evidence type="ECO:0000313" key="2">
    <source>
        <dbReference type="Proteomes" id="UP000306740"/>
    </source>
</evidence>
<evidence type="ECO:0000313" key="1">
    <source>
        <dbReference type="EMBL" id="TNC21777.1"/>
    </source>
</evidence>
<protein>
    <submittedName>
        <fullName evidence="1">Uncharacterized protein</fullName>
    </submittedName>
</protein>
<proteinExistence type="predicted"/>
<dbReference type="Proteomes" id="UP000306740">
    <property type="component" value="Unassembled WGS sequence"/>
</dbReference>
<comment type="caution">
    <text evidence="1">The sequence shown here is derived from an EMBL/GenBank/DDBJ whole genome shotgun (WGS) entry which is preliminary data.</text>
</comment>
<accession>A0A5C4LXN2</accession>
<name>A0A5C4LXN2_9ACTN</name>
<dbReference type="RefSeq" id="WP_139107579.1">
    <property type="nucleotide sequence ID" value="NZ_VDFR01000285.1"/>
</dbReference>
<dbReference type="EMBL" id="VDFR01000285">
    <property type="protein sequence ID" value="TNC21777.1"/>
    <property type="molecule type" value="Genomic_DNA"/>
</dbReference>
<reference evidence="1 2" key="1">
    <citation type="submission" date="2019-05" db="EMBL/GenBank/DDBJ databases">
        <title>Mumia sp. nov., isolated from the intestinal contents of plateau pika (Ochotona curzoniae) in the Qinghai-Tibet plateau of China.</title>
        <authorList>
            <person name="Tian Z."/>
        </authorList>
    </citation>
    <scope>NUCLEOTIDE SEQUENCE [LARGE SCALE GENOMIC DNA]</scope>
    <source>
        <strain evidence="2">527</strain>
    </source>
</reference>
<organism evidence="1 2">
    <name type="scientific">Mumia zhuanghuii</name>
    <dbReference type="NCBI Taxonomy" id="2585211"/>
    <lineage>
        <taxon>Bacteria</taxon>
        <taxon>Bacillati</taxon>
        <taxon>Actinomycetota</taxon>
        <taxon>Actinomycetes</taxon>
        <taxon>Propionibacteriales</taxon>
        <taxon>Nocardioidaceae</taxon>
        <taxon>Mumia</taxon>
    </lineage>
</organism>
<dbReference type="AlphaFoldDB" id="A0A5C4LXN2"/>
<gene>
    <name evidence="1" type="ORF">FHE65_36340</name>
</gene>
<sequence>MLYPTAFMELVALWLLAAAFALARLRLAFRSCDYRVRLFYARFRWFRCRRVLYRAARLFYERPDLLLARRLAQRF</sequence>